<keyword evidence="1" id="KW-1003">Cell membrane</keyword>
<organism evidence="9 10">
    <name type="scientific">Candidatus Reconcilbacillus cellulovorans</name>
    <dbReference type="NCBI Taxonomy" id="1906605"/>
    <lineage>
        <taxon>Bacteria</taxon>
        <taxon>Bacillati</taxon>
        <taxon>Bacillota</taxon>
        <taxon>Bacilli</taxon>
        <taxon>Bacillales</taxon>
        <taxon>Paenibacillaceae</taxon>
        <taxon>Candidatus Reconcilbacillus</taxon>
    </lineage>
</organism>
<evidence type="ECO:0000256" key="4">
    <source>
        <dbReference type="ARBA" id="ARBA00022692"/>
    </source>
</evidence>
<keyword evidence="6 8" id="KW-1133">Transmembrane helix</keyword>
<keyword evidence="3" id="KW-0645">Protease</keyword>
<accession>A0A2A6DWY6</accession>
<evidence type="ECO:0008006" key="11">
    <source>
        <dbReference type="Google" id="ProtNLM"/>
    </source>
</evidence>
<feature type="transmembrane region" description="Helical" evidence="8">
    <location>
        <begin position="78"/>
        <end position="96"/>
    </location>
</feature>
<dbReference type="Pfam" id="PF04647">
    <property type="entry name" value="AgrB"/>
    <property type="match status" value="1"/>
</dbReference>
<dbReference type="SMART" id="SM00793">
    <property type="entry name" value="AgrB"/>
    <property type="match status" value="1"/>
</dbReference>
<evidence type="ECO:0000256" key="8">
    <source>
        <dbReference type="SAM" id="Phobius"/>
    </source>
</evidence>
<dbReference type="GO" id="GO:0006508">
    <property type="term" value="P:proteolysis"/>
    <property type="evidence" value="ECO:0007669"/>
    <property type="project" value="UniProtKB-KW"/>
</dbReference>
<dbReference type="InterPro" id="IPR006741">
    <property type="entry name" value="AgrB"/>
</dbReference>
<evidence type="ECO:0000256" key="3">
    <source>
        <dbReference type="ARBA" id="ARBA00022670"/>
    </source>
</evidence>
<evidence type="ECO:0000313" key="9">
    <source>
        <dbReference type="EMBL" id="PDO09301.1"/>
    </source>
</evidence>
<keyword evidence="5" id="KW-0378">Hydrolase</keyword>
<keyword evidence="4 8" id="KW-0812">Transmembrane</keyword>
<feature type="transmembrane region" description="Helical" evidence="8">
    <location>
        <begin position="29"/>
        <end position="48"/>
    </location>
</feature>
<reference evidence="9 10" key="1">
    <citation type="submission" date="2016-12" db="EMBL/GenBank/DDBJ databases">
        <title>Candidatus Reconcilibacillus cellulovorans genome.</title>
        <authorList>
            <person name="Kolinko S."/>
            <person name="Wu Y.-W."/>
            <person name="Tachea F."/>
            <person name="Denzel E."/>
            <person name="Hiras J."/>
            <person name="Baecker N."/>
            <person name="Chan L.J."/>
            <person name="Eichorst S.A."/>
            <person name="Frey D."/>
            <person name="Adams P.D."/>
            <person name="Pray T."/>
            <person name="Tanjore D."/>
            <person name="Petzold C.J."/>
            <person name="Gladden J.M."/>
            <person name="Simmons B.A."/>
            <person name="Singer S.W."/>
        </authorList>
    </citation>
    <scope>NUCLEOTIDE SEQUENCE [LARGE SCALE GENOMIC DNA]</scope>
    <source>
        <strain evidence="9">JTherm</strain>
    </source>
</reference>
<gene>
    <name evidence="9" type="ORF">BLM47_13355</name>
</gene>
<evidence type="ECO:0000256" key="1">
    <source>
        <dbReference type="ARBA" id="ARBA00022475"/>
    </source>
</evidence>
<keyword evidence="7 8" id="KW-0472">Membrane</keyword>
<feature type="transmembrane region" description="Helical" evidence="8">
    <location>
        <begin position="138"/>
        <end position="161"/>
    </location>
</feature>
<sequence length="175" mass="19120">MIERAAERIALAIKQANAEETASVAVMKFALILLINLVVAVAGALAVGAATGKFWDTFLSLVWFAALRTIGGGYHFHSNYLCIVATIAIVAVPPHVRLPESVVLALTVTSVCLAWWLAPSHLRGYNRISESVYPWLRLIVIAWISMNLWLQSSAFSLLSFIHVLSNFEWKGGKGA</sequence>
<keyword evidence="2" id="KW-0673">Quorum sensing</keyword>
<dbReference type="AlphaFoldDB" id="A0A2A6DWY6"/>
<proteinExistence type="predicted"/>
<protein>
    <recommendedName>
        <fullName evidence="11">Accessory regulator AgrB</fullName>
    </recommendedName>
</protein>
<comment type="caution">
    <text evidence="9">The sequence shown here is derived from an EMBL/GenBank/DDBJ whole genome shotgun (WGS) entry which is preliminary data.</text>
</comment>
<dbReference type="EMBL" id="MOXJ01000048">
    <property type="protein sequence ID" value="PDO09301.1"/>
    <property type="molecule type" value="Genomic_DNA"/>
</dbReference>
<evidence type="ECO:0000313" key="10">
    <source>
        <dbReference type="Proteomes" id="UP000243688"/>
    </source>
</evidence>
<feature type="transmembrane region" description="Helical" evidence="8">
    <location>
        <begin position="102"/>
        <end position="118"/>
    </location>
</feature>
<name>A0A2A6DWY6_9BACL</name>
<dbReference type="GO" id="GO:0016020">
    <property type="term" value="C:membrane"/>
    <property type="evidence" value="ECO:0007669"/>
    <property type="project" value="InterPro"/>
</dbReference>
<dbReference type="GO" id="GO:0009372">
    <property type="term" value="P:quorum sensing"/>
    <property type="evidence" value="ECO:0007669"/>
    <property type="project" value="UniProtKB-KW"/>
</dbReference>
<evidence type="ECO:0000256" key="6">
    <source>
        <dbReference type="ARBA" id="ARBA00022989"/>
    </source>
</evidence>
<dbReference type="GO" id="GO:0008233">
    <property type="term" value="F:peptidase activity"/>
    <property type="evidence" value="ECO:0007669"/>
    <property type="project" value="UniProtKB-KW"/>
</dbReference>
<evidence type="ECO:0000256" key="5">
    <source>
        <dbReference type="ARBA" id="ARBA00022801"/>
    </source>
</evidence>
<evidence type="ECO:0000256" key="2">
    <source>
        <dbReference type="ARBA" id="ARBA00022654"/>
    </source>
</evidence>
<evidence type="ECO:0000256" key="7">
    <source>
        <dbReference type="ARBA" id="ARBA00023136"/>
    </source>
</evidence>
<dbReference type="Proteomes" id="UP000243688">
    <property type="component" value="Unassembled WGS sequence"/>
</dbReference>